<keyword evidence="2" id="KW-0808">Transferase</keyword>
<gene>
    <name evidence="2" type="ORF">ABR189_07150</name>
</gene>
<protein>
    <submittedName>
        <fullName evidence="2">GNAT family N-acetyltransferase</fullName>
        <ecNumber evidence="2">2.3.1.-</ecNumber>
    </submittedName>
</protein>
<feature type="domain" description="N-acetyltransferase" evidence="1">
    <location>
        <begin position="9"/>
        <end position="94"/>
    </location>
</feature>
<organism evidence="2 3">
    <name type="scientific">Chitinophaga defluvii</name>
    <dbReference type="NCBI Taxonomy" id="3163343"/>
    <lineage>
        <taxon>Bacteria</taxon>
        <taxon>Pseudomonadati</taxon>
        <taxon>Bacteroidota</taxon>
        <taxon>Chitinophagia</taxon>
        <taxon>Chitinophagales</taxon>
        <taxon>Chitinophagaceae</taxon>
        <taxon>Chitinophaga</taxon>
    </lineage>
</organism>
<dbReference type="PANTHER" id="PTHR31435">
    <property type="entry name" value="PROTEIN NATD1"/>
    <property type="match status" value="1"/>
</dbReference>
<reference evidence="2 3" key="1">
    <citation type="submission" date="2024-06" db="EMBL/GenBank/DDBJ databases">
        <title>Chitinophaga defluvii sp. nov., isolated from municipal sewage.</title>
        <authorList>
            <person name="Zhang L."/>
        </authorList>
    </citation>
    <scope>NUCLEOTIDE SEQUENCE [LARGE SCALE GENOMIC DNA]</scope>
    <source>
        <strain evidence="2 3">H8</strain>
    </source>
</reference>
<dbReference type="Pfam" id="PF14542">
    <property type="entry name" value="Acetyltransf_CG"/>
    <property type="match status" value="1"/>
</dbReference>
<dbReference type="PROSITE" id="PS51729">
    <property type="entry name" value="GNAT_YJDJ"/>
    <property type="match status" value="1"/>
</dbReference>
<dbReference type="InterPro" id="IPR016181">
    <property type="entry name" value="Acyl_CoA_acyltransferase"/>
</dbReference>
<dbReference type="PANTHER" id="PTHR31435:SF10">
    <property type="entry name" value="BSR4717 PROTEIN"/>
    <property type="match status" value="1"/>
</dbReference>
<evidence type="ECO:0000313" key="2">
    <source>
        <dbReference type="EMBL" id="MET6997139.1"/>
    </source>
</evidence>
<evidence type="ECO:0000313" key="3">
    <source>
        <dbReference type="Proteomes" id="UP001549749"/>
    </source>
</evidence>
<sequence>MSITPVNIINNEDSQRFEAELNGVTAFVQYRHYKGDIAFMHTEVPQALEGQGIASQLAIHALEYARSHKLPVMVYCPFIAGYIKKHPEYKVLLDKKYHP</sequence>
<accession>A0ABV2T280</accession>
<dbReference type="EC" id="2.3.1.-" evidence="2"/>
<dbReference type="InterPro" id="IPR031165">
    <property type="entry name" value="GNAT_YJDJ"/>
</dbReference>
<dbReference type="RefSeq" id="WP_354659778.1">
    <property type="nucleotide sequence ID" value="NZ_JBEXAC010000001.1"/>
</dbReference>
<comment type="caution">
    <text evidence="2">The sequence shown here is derived from an EMBL/GenBank/DDBJ whole genome shotgun (WGS) entry which is preliminary data.</text>
</comment>
<dbReference type="InterPro" id="IPR045057">
    <property type="entry name" value="Gcn5-rel_NAT"/>
</dbReference>
<dbReference type="Gene3D" id="3.40.630.30">
    <property type="match status" value="1"/>
</dbReference>
<dbReference type="Proteomes" id="UP001549749">
    <property type="component" value="Unassembled WGS sequence"/>
</dbReference>
<dbReference type="EMBL" id="JBEXAC010000001">
    <property type="protein sequence ID" value="MET6997139.1"/>
    <property type="molecule type" value="Genomic_DNA"/>
</dbReference>
<keyword evidence="2" id="KW-0012">Acyltransferase</keyword>
<name>A0ABV2T280_9BACT</name>
<dbReference type="GO" id="GO:0016746">
    <property type="term" value="F:acyltransferase activity"/>
    <property type="evidence" value="ECO:0007669"/>
    <property type="project" value="UniProtKB-KW"/>
</dbReference>
<keyword evidence="3" id="KW-1185">Reference proteome</keyword>
<dbReference type="SUPFAM" id="SSF55729">
    <property type="entry name" value="Acyl-CoA N-acyltransferases (Nat)"/>
    <property type="match status" value="1"/>
</dbReference>
<evidence type="ECO:0000259" key="1">
    <source>
        <dbReference type="PROSITE" id="PS51729"/>
    </source>
</evidence>
<proteinExistence type="predicted"/>